<sequence>PKQEYSAQLNQAYQGAKLIEEQILETIPEFKATDADEASQRR</sequence>
<dbReference type="Proteomes" id="UP000681722">
    <property type="component" value="Unassembled WGS sequence"/>
</dbReference>
<keyword evidence="3" id="KW-1185">Reference proteome</keyword>
<name>A0A814SS17_9BILA</name>
<feature type="non-terminal residue" evidence="1">
    <location>
        <position position="1"/>
    </location>
</feature>
<evidence type="ECO:0000313" key="1">
    <source>
        <dbReference type="EMBL" id="CAF1150220.1"/>
    </source>
</evidence>
<accession>A0A814SS17</accession>
<evidence type="ECO:0000313" key="3">
    <source>
        <dbReference type="Proteomes" id="UP000663829"/>
    </source>
</evidence>
<gene>
    <name evidence="1" type="ORF">GPM918_LOCUS21140</name>
    <name evidence="2" type="ORF">SRO942_LOCUS21135</name>
</gene>
<dbReference type="AlphaFoldDB" id="A0A814SS17"/>
<dbReference type="EMBL" id="CAJNOQ010006875">
    <property type="protein sequence ID" value="CAF1150220.1"/>
    <property type="molecule type" value="Genomic_DNA"/>
</dbReference>
<comment type="caution">
    <text evidence="1">The sequence shown here is derived from an EMBL/GenBank/DDBJ whole genome shotgun (WGS) entry which is preliminary data.</text>
</comment>
<reference evidence="1" key="1">
    <citation type="submission" date="2021-02" db="EMBL/GenBank/DDBJ databases">
        <authorList>
            <person name="Nowell W R."/>
        </authorList>
    </citation>
    <scope>NUCLEOTIDE SEQUENCE</scope>
</reference>
<dbReference type="Proteomes" id="UP000663829">
    <property type="component" value="Unassembled WGS sequence"/>
</dbReference>
<protein>
    <submittedName>
        <fullName evidence="1">Uncharacterized protein</fullName>
    </submittedName>
</protein>
<dbReference type="EMBL" id="CAJOBC010006874">
    <property type="protein sequence ID" value="CAF3913712.1"/>
    <property type="molecule type" value="Genomic_DNA"/>
</dbReference>
<organism evidence="1 3">
    <name type="scientific">Didymodactylos carnosus</name>
    <dbReference type="NCBI Taxonomy" id="1234261"/>
    <lineage>
        <taxon>Eukaryota</taxon>
        <taxon>Metazoa</taxon>
        <taxon>Spiralia</taxon>
        <taxon>Gnathifera</taxon>
        <taxon>Rotifera</taxon>
        <taxon>Eurotatoria</taxon>
        <taxon>Bdelloidea</taxon>
        <taxon>Philodinida</taxon>
        <taxon>Philodinidae</taxon>
        <taxon>Didymodactylos</taxon>
    </lineage>
</organism>
<proteinExistence type="predicted"/>
<evidence type="ECO:0000313" key="2">
    <source>
        <dbReference type="EMBL" id="CAF3913712.1"/>
    </source>
</evidence>